<dbReference type="EMBL" id="JBGMDY010000007">
    <property type="protein sequence ID" value="KAL2328787.1"/>
    <property type="molecule type" value="Genomic_DNA"/>
</dbReference>
<accession>A0ABD1LZE6</accession>
<comment type="caution">
    <text evidence="3">The sequence shown here is derived from an EMBL/GenBank/DDBJ whole genome shotgun (WGS) entry which is preliminary data.</text>
</comment>
<dbReference type="InterPro" id="IPR004330">
    <property type="entry name" value="FAR1_DNA_bnd_dom"/>
</dbReference>
<evidence type="ECO:0000256" key="1">
    <source>
        <dbReference type="SAM" id="MobiDB-lite"/>
    </source>
</evidence>
<gene>
    <name evidence="3" type="ORF">Fmac_022214</name>
</gene>
<protein>
    <recommendedName>
        <fullName evidence="2">FAR1 domain-containing protein</fullName>
    </recommendedName>
</protein>
<feature type="domain" description="FAR1" evidence="2">
    <location>
        <begin position="86"/>
        <end position="157"/>
    </location>
</feature>
<name>A0ABD1LZE6_9FABA</name>
<keyword evidence="4" id="KW-1185">Reference proteome</keyword>
<organism evidence="3 4">
    <name type="scientific">Flemingia macrophylla</name>
    <dbReference type="NCBI Taxonomy" id="520843"/>
    <lineage>
        <taxon>Eukaryota</taxon>
        <taxon>Viridiplantae</taxon>
        <taxon>Streptophyta</taxon>
        <taxon>Embryophyta</taxon>
        <taxon>Tracheophyta</taxon>
        <taxon>Spermatophyta</taxon>
        <taxon>Magnoliopsida</taxon>
        <taxon>eudicotyledons</taxon>
        <taxon>Gunneridae</taxon>
        <taxon>Pentapetalae</taxon>
        <taxon>rosids</taxon>
        <taxon>fabids</taxon>
        <taxon>Fabales</taxon>
        <taxon>Fabaceae</taxon>
        <taxon>Papilionoideae</taxon>
        <taxon>50 kb inversion clade</taxon>
        <taxon>NPAAA clade</taxon>
        <taxon>indigoferoid/millettioid clade</taxon>
        <taxon>Phaseoleae</taxon>
        <taxon>Flemingia</taxon>
    </lineage>
</organism>
<dbReference type="AlphaFoldDB" id="A0ABD1LZE6"/>
<evidence type="ECO:0000313" key="4">
    <source>
        <dbReference type="Proteomes" id="UP001603857"/>
    </source>
</evidence>
<dbReference type="Pfam" id="PF03101">
    <property type="entry name" value="FAR1"/>
    <property type="match status" value="1"/>
</dbReference>
<evidence type="ECO:0000259" key="2">
    <source>
        <dbReference type="Pfam" id="PF03101"/>
    </source>
</evidence>
<reference evidence="3 4" key="1">
    <citation type="submission" date="2024-08" db="EMBL/GenBank/DDBJ databases">
        <title>Insights into the chromosomal genome structure of Flemingia macrophylla.</title>
        <authorList>
            <person name="Ding Y."/>
            <person name="Zhao Y."/>
            <person name="Bi W."/>
            <person name="Wu M."/>
            <person name="Zhao G."/>
            <person name="Gong Y."/>
            <person name="Li W."/>
            <person name="Zhang P."/>
        </authorList>
    </citation>
    <scope>NUCLEOTIDE SEQUENCE [LARGE SCALE GENOMIC DNA]</scope>
    <source>
        <strain evidence="3">DYQJB</strain>
        <tissue evidence="3">Leaf</tissue>
    </source>
</reference>
<feature type="region of interest" description="Disordered" evidence="1">
    <location>
        <begin position="27"/>
        <end position="63"/>
    </location>
</feature>
<dbReference type="PANTHER" id="PTHR46328:SF33">
    <property type="entry name" value="FAR1 DNA-BINDING DOMAIN PROTEIN"/>
    <property type="match status" value="1"/>
</dbReference>
<dbReference type="Proteomes" id="UP001603857">
    <property type="component" value="Unassembled WGS sequence"/>
</dbReference>
<proteinExistence type="predicted"/>
<feature type="compositionally biased region" description="Acidic residues" evidence="1">
    <location>
        <begin position="35"/>
        <end position="56"/>
    </location>
</feature>
<sequence>MDTKVKMDDLMKDNGGDIHVNVRHASEAMTLDSERSEEDVCEENLSDDDAESEDDGNTTPGFKTLMDLTEEEINAMEFGSESYAYKFYYAYGKCHGFGIRKDEVRYDENGKMVMRQFLCSKAGLRDKKHFMRDDRKREHRSLTRTNCKAKLRVRLDSKTCK</sequence>
<evidence type="ECO:0000313" key="3">
    <source>
        <dbReference type="EMBL" id="KAL2328787.1"/>
    </source>
</evidence>
<dbReference type="PANTHER" id="PTHR46328">
    <property type="entry name" value="FAR-RED IMPAIRED RESPONSIVE (FAR1) FAMILY PROTEIN-RELATED"/>
    <property type="match status" value="1"/>
</dbReference>